<name>A0AAW0T3V5_SCYPA</name>
<dbReference type="GO" id="GO:0045505">
    <property type="term" value="F:dynein intermediate chain binding"/>
    <property type="evidence" value="ECO:0007669"/>
    <property type="project" value="InterPro"/>
</dbReference>
<dbReference type="GO" id="GO:0051959">
    <property type="term" value="F:dynein light intermediate chain binding"/>
    <property type="evidence" value="ECO:0007669"/>
    <property type="project" value="InterPro"/>
</dbReference>
<dbReference type="InterPro" id="IPR042228">
    <property type="entry name" value="Dynein_linker_3"/>
</dbReference>
<evidence type="ECO:0000256" key="2">
    <source>
        <dbReference type="SAM" id="MobiDB-lite"/>
    </source>
</evidence>
<sequence length="1610" mass="179734">MSQPVCEDSDDQSRLSLEFHGVICGGGSITWLRLHPKLRFALPPLSNVVPTIQVTEPRAAPTEVVPVDASARCQADAYKTSSSTSPTDVSGFPLPPVPQTGKARAPSVEFRLPPLVVPPSVPPTTLDGAVELVKQNMLLYLTPRYPPSRLEYDPYSFNVLSRRPRGSNHYAILSSEGVTQVWAGQVTFTSMDDFRREVELYRRLTKIRFFRNFRIAKTWQVWRRSVRCRKVREAKIRLTAYLITLQPPFYPTLSNVAALCHRLSHMGLIQVRSEEPAVVEEWVARQQETLEAVRSRLAAFRSLLLQVVATMTHADENTAEAEGSELISGEKRPNTPRSTTGSSLTRRHSHTSVVNPSHITPPILTRASSLSRMVRVVDLMVASALRTMLHNTITALHDALTIKAPQSPAAAHGHEEEVTEEVCAMFKVEVSAEGTTVVFTPTEEGLLGGLRAVVRACEVSVLTLQPLLPYFSPQDSITLMHSTLPSSPSELISHFLPPISVRLSSVMQDDNPVLRTMLEDDAHLRETNERVVALTEDSWRKVRAEVEPFARVTGAGGGEDPRGGLSRTSCSVLDIPGREPRSPPPTCLRQPGPGGAVVFVSRELGELGGCLARVEDLVERARGLQEVVRLGLLQVDQSAARKVLVTSFRQQQQRMHQDVSQGFDQRVRALLTDANDKWLGLELAPVTAQQVVTLLNYVSEVKEQMEDLNQEEKVIREMYQMIQGYHITLHPEVHNKYEALQKEVKRLRKSVRRSLMELPASVRKLSHLLEKEIEEVDTETAKLAEQVQALRFLRVTSDREEALKMLEAADGRASTIRTQASTITQYQIRFQMPVCPFKELVEVEEEISLKMLLWRSMSEWEELTRQWYQSEVRGLDVTQVTQVTLEYRAKVDYLMNATEHSDVLLHLHGLVTHLQDKLPVLEALTDSALRPRHWEEIDAALSQPLPPAFTLAHVDERRLHEHAHTLQQVAHTAQLQREMENRLNQVQQKWEAAEVPVRDFIRKDVYILGDLAPLDSLLLETELTLHLLLHSQHSLHIKRETVRWKNTHTIIKHTLFEEEWLSLDPVLTTCVAHEVFPLHAATFRQRLHLLDWMKEEPSILKHLRGGMLHEEMMQHKSQLLGLRVCLAPLLAMRRQTCPRLFLLPDSDLLELLTKGQEPAVCHKYLGRLFPGVGRLVHGRDGKIVALVSPQEEVLQLAKPVLAHHGVEDWLGRVESAMRASLKRLVLKHVHQDSVGLDCSLLPLQVVDVCRRILWHNEVLAALDAADQNSEKPDIDGVLQGVTQDLEALTKATKEEDRTSTPLRAARLAFLITTMLELRDTTSRLVRDQPSSRCAYSWVQHLRHHVTGERRGAGVQVSVGVDTLDYGYEYQGVATAAVPTPNTLRARHCLLTAAARRKCGVAVGGVGGGKTETVWEVARAAGQFMATLTCSPNTSAQSLQSVVSGGIQGGFWLLLEEAALLPSALVSRLAQYLHSVRHTKANALKRCLVDGQEMKVVDSFSLFLTVTSPSNVLGALPPPCPLLNHSIAPHLSPVTVCLPSTETMLEVVLRGQGLAVSSEFLQKVRECFAHLTSLRPDGSFFSTVRLIRAVARVCSDIRCSGGRGEAFLGGA</sequence>
<dbReference type="Pfam" id="PF12774">
    <property type="entry name" value="AAA_6"/>
    <property type="match status" value="1"/>
</dbReference>
<dbReference type="Gene3D" id="3.20.180.20">
    <property type="entry name" value="Dynein heavy chain, N-terminal domain 2"/>
    <property type="match status" value="1"/>
</dbReference>
<feature type="compositionally biased region" description="Polar residues" evidence="2">
    <location>
        <begin position="335"/>
        <end position="344"/>
    </location>
</feature>
<dbReference type="PANTHER" id="PTHR45703:SF36">
    <property type="entry name" value="DYNEIN HEAVY CHAIN, CYTOPLASMIC"/>
    <property type="match status" value="1"/>
</dbReference>
<dbReference type="GO" id="GO:0005524">
    <property type="term" value="F:ATP binding"/>
    <property type="evidence" value="ECO:0007669"/>
    <property type="project" value="InterPro"/>
</dbReference>
<dbReference type="Gene3D" id="1.20.58.1120">
    <property type="match status" value="1"/>
</dbReference>
<dbReference type="InterPro" id="IPR013602">
    <property type="entry name" value="Dynein_heavy_linker"/>
</dbReference>
<feature type="domain" description="Dynein heavy chain hydrolytic ATP-binding dynein motor region" evidence="4">
    <location>
        <begin position="1365"/>
        <end position="1570"/>
    </location>
</feature>
<evidence type="ECO:0000256" key="1">
    <source>
        <dbReference type="SAM" id="Coils"/>
    </source>
</evidence>
<dbReference type="Pfam" id="PF08393">
    <property type="entry name" value="DHC_N2"/>
    <property type="match status" value="1"/>
</dbReference>
<dbReference type="InterPro" id="IPR027417">
    <property type="entry name" value="P-loop_NTPase"/>
</dbReference>
<dbReference type="Gene3D" id="1.10.287.2620">
    <property type="match status" value="1"/>
</dbReference>
<dbReference type="GO" id="GO:0030286">
    <property type="term" value="C:dynein complex"/>
    <property type="evidence" value="ECO:0007669"/>
    <property type="project" value="InterPro"/>
</dbReference>
<organism evidence="5 6">
    <name type="scientific">Scylla paramamosain</name>
    <name type="common">Mud crab</name>
    <dbReference type="NCBI Taxonomy" id="85552"/>
    <lineage>
        <taxon>Eukaryota</taxon>
        <taxon>Metazoa</taxon>
        <taxon>Ecdysozoa</taxon>
        <taxon>Arthropoda</taxon>
        <taxon>Crustacea</taxon>
        <taxon>Multicrustacea</taxon>
        <taxon>Malacostraca</taxon>
        <taxon>Eumalacostraca</taxon>
        <taxon>Eucarida</taxon>
        <taxon>Decapoda</taxon>
        <taxon>Pleocyemata</taxon>
        <taxon>Brachyura</taxon>
        <taxon>Eubrachyura</taxon>
        <taxon>Portunoidea</taxon>
        <taxon>Portunidae</taxon>
        <taxon>Portuninae</taxon>
        <taxon>Scylla</taxon>
    </lineage>
</organism>
<dbReference type="InterPro" id="IPR035699">
    <property type="entry name" value="AAA_6"/>
</dbReference>
<reference evidence="5 6" key="1">
    <citation type="submission" date="2023-03" db="EMBL/GenBank/DDBJ databases">
        <title>High-quality genome of Scylla paramamosain provides insights in environmental adaptation.</title>
        <authorList>
            <person name="Zhang L."/>
        </authorList>
    </citation>
    <scope>NUCLEOTIDE SEQUENCE [LARGE SCALE GENOMIC DNA]</scope>
    <source>
        <strain evidence="5">LZ_2023a</strain>
        <tissue evidence="5">Muscle</tissue>
    </source>
</reference>
<evidence type="ECO:0000259" key="3">
    <source>
        <dbReference type="Pfam" id="PF08393"/>
    </source>
</evidence>
<feature type="domain" description="Dynein heavy chain linker" evidence="3">
    <location>
        <begin position="841"/>
        <end position="1225"/>
    </location>
</feature>
<comment type="caution">
    <text evidence="5">The sequence shown here is derived from an EMBL/GenBank/DDBJ whole genome shotgun (WGS) entry which is preliminary data.</text>
</comment>
<dbReference type="Gene3D" id="3.40.50.300">
    <property type="entry name" value="P-loop containing nucleotide triphosphate hydrolases"/>
    <property type="match status" value="1"/>
</dbReference>
<dbReference type="InterPro" id="IPR026983">
    <property type="entry name" value="DHC"/>
</dbReference>
<evidence type="ECO:0000313" key="5">
    <source>
        <dbReference type="EMBL" id="KAK8381897.1"/>
    </source>
</evidence>
<dbReference type="EMBL" id="JARAKH010000039">
    <property type="protein sequence ID" value="KAK8381897.1"/>
    <property type="molecule type" value="Genomic_DNA"/>
</dbReference>
<evidence type="ECO:0000259" key="4">
    <source>
        <dbReference type="Pfam" id="PF12774"/>
    </source>
</evidence>
<proteinExistence type="predicted"/>
<keyword evidence="1" id="KW-0175">Coiled coil</keyword>
<accession>A0AAW0T3V5</accession>
<keyword evidence="6" id="KW-1185">Reference proteome</keyword>
<feature type="coiled-coil region" evidence="1">
    <location>
        <begin position="691"/>
        <end position="757"/>
    </location>
</feature>
<dbReference type="Proteomes" id="UP001487740">
    <property type="component" value="Unassembled WGS sequence"/>
</dbReference>
<evidence type="ECO:0008006" key="7">
    <source>
        <dbReference type="Google" id="ProtNLM"/>
    </source>
</evidence>
<feature type="region of interest" description="Disordered" evidence="2">
    <location>
        <begin position="316"/>
        <end position="361"/>
    </location>
</feature>
<protein>
    <recommendedName>
        <fullName evidence="7">Dynein heavy chain linker domain-containing protein</fullName>
    </recommendedName>
</protein>
<evidence type="ECO:0000313" key="6">
    <source>
        <dbReference type="Proteomes" id="UP001487740"/>
    </source>
</evidence>
<dbReference type="PANTHER" id="PTHR45703">
    <property type="entry name" value="DYNEIN HEAVY CHAIN"/>
    <property type="match status" value="1"/>
</dbReference>
<gene>
    <name evidence="5" type="ORF">O3P69_015122</name>
</gene>
<dbReference type="GO" id="GO:0007018">
    <property type="term" value="P:microtubule-based movement"/>
    <property type="evidence" value="ECO:0007669"/>
    <property type="project" value="InterPro"/>
</dbReference>